<dbReference type="EMBL" id="QYRP01000002">
    <property type="protein sequence ID" value="RJS45973.1"/>
    <property type="molecule type" value="Genomic_DNA"/>
</dbReference>
<keyword evidence="6" id="KW-0472">Membrane</keyword>
<proteinExistence type="predicted"/>
<sequence>MSISSRRAGGQSVRAPFVARLVRVVVALSLSFLSVPLLTQASYAEGEAPIVAAETTADPPASEDPPAPAPAEEPAAEEPAQEPAAEEPAAEEPAAEEPAAEEPAAEEPAAEEPAAEEPAAEEPAAGNAPKDNGKISALADPPDPDCTVTDFDQNTQENSGGSWINGALNQNNSNYAEGDFVPQKVELGGLVPGTYTIGFSYDVTKNGKYAYDFVSDLAISGSAGAPQPTWDAFEGPAPVSNPPVGTQTEFVTITFTIVAAGDPTATITWAGHIASEINYGPDSSAGSIEGAPYHFSIVPTDGTWGCDSGKRDNQLMADAVDFATVTVVKNALPNSSTPFDFNLSAPNNLATDFDLVDDGTPTNTVTYNVPPGVTTVTETPEPGWDLTDITCTGSTAGVETDTAVALTLADDDTVTCVFTNSHEATIEVDKFWSINGATAVPDGSALPQQLGLSAQLLIDQANKNWSQIYSGYLEGATASIDETSVTFGDYCRWASEDASQQGRLTEANGSPVNQSLAANVVLGGGANHYEITNAVTCVGKLVLTKEVLNPNGGTAVASDWTLVADPEGEGSNLTTPGSVGGNVPFDVDPAETFTFDELGGPDGYSWTGVDCGNGTVTSVQVPVGTTVTCTFTNVDSPGFLQLDKHVVSESGDGAVSSDWTLSATPDGIEGQATIEGDGHAEGATKAGTYVLDEVGGPAGYTDGAWTCTDDDSGDPVDVVIVDGEAQIELDASQEVSCDITNTANAPTLTLVKAFDRNGTFDDTPETAFELSATPDGIEGQDPLVGDGGASDTVMVGTYTLDETGPATYTEDPAGWSCVDEDGPVSVTANQVTVGLDQDVVCTIINIAVPSSYMLEKTSDPGSGATVLPNSEIDYTVTLTKVGDGVPVLNFDVTDTLTGVEDGWVTGLADDGATILNGVITWHIDELGDTPLTLTYTVTVGPDAWDSVIENQVTPGPTPCVDEVTEEGVIDCDFTEHFTPHYTLDKAVTLLAEPGDDDGLAEPGERLSYSLTVDNDTADAIVNTTVTDDVSDVLNNAEMITSTDALAAQGLSLSDEGLLTWTISDLGPDDPPLTVTYVVQIDEGAWNVTLHNIATPAPLSGGECIPAGDVPAASEEAPPDNTAECETTTDTPDVTTMVVEKRDVETEEVLAGATFELFLDANNDLTEGGDCTFASPPVVDDADESLGTSVTGVDGHALFNDLQHGCYLLVETVPPPGYSLPTVNVMGIQIDEANFVGTEEGGEMAPIVVTDFGEGNLAIVAKRQFELINGAWVESDGRVGFGDTVRYEVAVEATGPKNFHGVKVTDFVPGFNPEDTTSTVDGTLVPGSAVCEDGLVCTTSVDPETQLVTWDIGDLEPDPGVTIGGTAVMEVVFPDRPADLQLDPGETYEATLWNVGFLEWDEVTGPTTPAARLSRAAGRAGLLATAAAVDLPMTHIVLRSNEVVVTALFKAPAGVTNEPPKKDGPLPQTGAPAGMLQMAFLGLALIAGGLSLMRRTRKE</sequence>
<dbReference type="InterPro" id="IPR055371">
    <property type="entry name" value="SpaA_PFL_dom_4"/>
</dbReference>
<feature type="compositionally biased region" description="Acidic residues" evidence="5">
    <location>
        <begin position="74"/>
        <end position="120"/>
    </location>
</feature>
<evidence type="ECO:0000256" key="3">
    <source>
        <dbReference type="ARBA" id="ARBA00022729"/>
    </source>
</evidence>
<feature type="compositionally biased region" description="Pro residues" evidence="5">
    <location>
        <begin position="62"/>
        <end position="71"/>
    </location>
</feature>
<dbReference type="Pfam" id="PF19403">
    <property type="entry name" value="SpaA_2"/>
    <property type="match status" value="3"/>
</dbReference>
<dbReference type="Pfam" id="PF24514">
    <property type="entry name" value="SpaA_4"/>
    <property type="match status" value="1"/>
</dbReference>
<keyword evidence="1" id="KW-0134">Cell wall</keyword>
<reference evidence="9" key="1">
    <citation type="submission" date="2018-09" db="EMBL/GenBank/DDBJ databases">
        <authorList>
            <person name="Zhu H."/>
        </authorList>
    </citation>
    <scope>NUCLEOTIDE SEQUENCE [LARGE SCALE GENOMIC DNA]</scope>
    <source>
        <strain evidence="9">K1W22B-1</strain>
    </source>
</reference>
<dbReference type="Gene3D" id="2.60.40.10">
    <property type="entry name" value="Immunoglobulins"/>
    <property type="match status" value="1"/>
</dbReference>
<accession>A0A3A5H5L7</accession>
<evidence type="ECO:0000256" key="6">
    <source>
        <dbReference type="SAM" id="Phobius"/>
    </source>
</evidence>
<keyword evidence="4" id="KW-0572">Peptidoglycan-anchor</keyword>
<dbReference type="InterPro" id="IPR045826">
    <property type="entry name" value="SpaA_PFL_dom_2"/>
</dbReference>
<dbReference type="RefSeq" id="WP_120059873.1">
    <property type="nucleotide sequence ID" value="NZ_QYRP01000002.1"/>
</dbReference>
<feature type="transmembrane region" description="Helical" evidence="6">
    <location>
        <begin position="1474"/>
        <end position="1492"/>
    </location>
</feature>
<name>A0A3A5H5L7_9ACTN</name>
<evidence type="ECO:0000259" key="7">
    <source>
        <dbReference type="PROSITE" id="PS50847"/>
    </source>
</evidence>
<keyword evidence="6" id="KW-0812">Transmembrane</keyword>
<evidence type="ECO:0000256" key="1">
    <source>
        <dbReference type="ARBA" id="ARBA00022512"/>
    </source>
</evidence>
<evidence type="ECO:0000313" key="8">
    <source>
        <dbReference type="EMBL" id="RJS45973.1"/>
    </source>
</evidence>
<dbReference type="OrthoDB" id="134475at2"/>
<keyword evidence="3" id="KW-0732">Signal</keyword>
<dbReference type="Proteomes" id="UP000276542">
    <property type="component" value="Unassembled WGS sequence"/>
</dbReference>
<comment type="caution">
    <text evidence="8">The sequence shown here is derived from an EMBL/GenBank/DDBJ whole genome shotgun (WGS) entry which is preliminary data.</text>
</comment>
<dbReference type="NCBIfam" id="TIGR01167">
    <property type="entry name" value="LPXTG_anchor"/>
    <property type="match status" value="1"/>
</dbReference>
<dbReference type="GO" id="GO:0005975">
    <property type="term" value="P:carbohydrate metabolic process"/>
    <property type="evidence" value="ECO:0007669"/>
    <property type="project" value="UniProtKB-ARBA"/>
</dbReference>
<protein>
    <submittedName>
        <fullName evidence="8">LPXTG cell wall anchor domain-containing protein</fullName>
    </submittedName>
</protein>
<dbReference type="InterPro" id="IPR019931">
    <property type="entry name" value="LPXTG_anchor"/>
</dbReference>
<dbReference type="SUPFAM" id="SSF117074">
    <property type="entry name" value="Hypothetical protein PA1324"/>
    <property type="match status" value="1"/>
</dbReference>
<feature type="region of interest" description="Disordered" evidence="5">
    <location>
        <begin position="54"/>
        <end position="143"/>
    </location>
</feature>
<evidence type="ECO:0000313" key="9">
    <source>
        <dbReference type="Proteomes" id="UP000276542"/>
    </source>
</evidence>
<organism evidence="8 9">
    <name type="scientific">Nocardioides cavernaquae</name>
    <dbReference type="NCBI Taxonomy" id="2321396"/>
    <lineage>
        <taxon>Bacteria</taxon>
        <taxon>Bacillati</taxon>
        <taxon>Actinomycetota</taxon>
        <taxon>Actinomycetes</taxon>
        <taxon>Propionibacteriales</taxon>
        <taxon>Nocardioidaceae</taxon>
        <taxon>Nocardioides</taxon>
    </lineage>
</organism>
<gene>
    <name evidence="8" type="ORF">D4739_06860</name>
</gene>
<dbReference type="PROSITE" id="PS50847">
    <property type="entry name" value="GRAM_POS_ANCHORING"/>
    <property type="match status" value="1"/>
</dbReference>
<dbReference type="Pfam" id="PF17802">
    <property type="entry name" value="SpaA"/>
    <property type="match status" value="1"/>
</dbReference>
<dbReference type="InterPro" id="IPR013783">
    <property type="entry name" value="Ig-like_fold"/>
</dbReference>
<evidence type="ECO:0000256" key="4">
    <source>
        <dbReference type="ARBA" id="ARBA00023088"/>
    </source>
</evidence>
<keyword evidence="2" id="KW-0964">Secreted</keyword>
<evidence type="ECO:0000256" key="5">
    <source>
        <dbReference type="SAM" id="MobiDB-lite"/>
    </source>
</evidence>
<feature type="transmembrane region" description="Helical" evidence="6">
    <location>
        <begin position="21"/>
        <end position="39"/>
    </location>
</feature>
<keyword evidence="6" id="KW-1133">Transmembrane helix</keyword>
<evidence type="ECO:0000256" key="2">
    <source>
        <dbReference type="ARBA" id="ARBA00022525"/>
    </source>
</evidence>
<feature type="domain" description="Gram-positive cocci surface proteins LPxTG" evidence="7">
    <location>
        <begin position="1465"/>
        <end position="1498"/>
    </location>
</feature>
<dbReference type="InterPro" id="IPR041033">
    <property type="entry name" value="SpaA_PFL_dom_1"/>
</dbReference>
<keyword evidence="9" id="KW-1185">Reference proteome</keyword>